<dbReference type="Proteomes" id="UP000318567">
    <property type="component" value="Unassembled WGS sequence"/>
</dbReference>
<dbReference type="RefSeq" id="WP_064402547.1">
    <property type="nucleotide sequence ID" value="NZ_CABGGO010000027.1"/>
</dbReference>
<evidence type="ECO:0000256" key="1">
    <source>
        <dbReference type="SAM" id="MobiDB-lite"/>
    </source>
</evidence>
<evidence type="ECO:0000313" key="3">
    <source>
        <dbReference type="Proteomes" id="UP000318567"/>
    </source>
</evidence>
<feature type="compositionally biased region" description="Basic and acidic residues" evidence="1">
    <location>
        <begin position="32"/>
        <end position="43"/>
    </location>
</feature>
<dbReference type="AlphaFoldDB" id="A0A9Q9SBG9"/>
<organism evidence="2 3">
    <name type="scientific">Klebsiella pasteurii</name>
    <dbReference type="NCBI Taxonomy" id="2587529"/>
    <lineage>
        <taxon>Bacteria</taxon>
        <taxon>Pseudomonadati</taxon>
        <taxon>Pseudomonadota</taxon>
        <taxon>Gammaproteobacteria</taxon>
        <taxon>Enterobacterales</taxon>
        <taxon>Enterobacteriaceae</taxon>
        <taxon>Klebsiella/Raoultella group</taxon>
        <taxon>Klebsiella</taxon>
    </lineage>
</organism>
<dbReference type="EMBL" id="CABGGO010000027">
    <property type="protein sequence ID" value="VUS83855.1"/>
    <property type="molecule type" value="Genomic_DNA"/>
</dbReference>
<gene>
    <name evidence="2" type="ORF">SB6410_03649</name>
</gene>
<sequence length="91" mass="9582">MSLEFISGLVVVLLGLIAGAFGLGHARGTSKAEAKAEQQRTEENAAATVAAAERRADATKGASDVQEDVKRMGDDDVDRELRERFTHPGGG</sequence>
<feature type="compositionally biased region" description="Basic and acidic residues" evidence="1">
    <location>
        <begin position="67"/>
        <end position="91"/>
    </location>
</feature>
<evidence type="ECO:0000313" key="2">
    <source>
        <dbReference type="EMBL" id="VUS83855.1"/>
    </source>
</evidence>
<accession>A0A9Q9SBG9</accession>
<feature type="region of interest" description="Disordered" evidence="1">
    <location>
        <begin position="32"/>
        <end position="91"/>
    </location>
</feature>
<comment type="caution">
    <text evidence="2">The sequence shown here is derived from an EMBL/GenBank/DDBJ whole genome shotgun (WGS) entry which is preliminary data.</text>
</comment>
<reference evidence="2 3" key="1">
    <citation type="submission" date="2019-07" db="EMBL/GenBank/DDBJ databases">
        <authorList>
            <person name="Brisse S."/>
            <person name="Rodrigues C."/>
            <person name="Thorpe H."/>
        </authorList>
    </citation>
    <scope>NUCLEOTIDE SEQUENCE [LARGE SCALE GENOMIC DNA]</scope>
    <source>
        <strain evidence="2">SB6410</strain>
    </source>
</reference>
<name>A0A9Q9SBG9_9ENTR</name>
<proteinExistence type="predicted"/>
<protein>
    <submittedName>
        <fullName evidence="2">Uncharacterized protein</fullName>
    </submittedName>
</protein>